<accession>A0AA95EF37</accession>
<dbReference type="SUPFAM" id="SSF81383">
    <property type="entry name" value="F-box domain"/>
    <property type="match status" value="1"/>
</dbReference>
<dbReference type="EMBL" id="ON887157">
    <property type="protein sequence ID" value="WBR14843.1"/>
    <property type="molecule type" value="Genomic_DNA"/>
</dbReference>
<evidence type="ECO:0000313" key="3">
    <source>
        <dbReference type="Proteomes" id="UP001185135"/>
    </source>
</evidence>
<feature type="domain" description="F-box" evidence="1">
    <location>
        <begin position="4"/>
        <end position="39"/>
    </location>
</feature>
<protein>
    <submittedName>
        <fullName evidence="2">F-box domain-containing protein</fullName>
    </submittedName>
</protein>
<evidence type="ECO:0000259" key="1">
    <source>
        <dbReference type="Pfam" id="PF12937"/>
    </source>
</evidence>
<dbReference type="CDD" id="cd09917">
    <property type="entry name" value="F-box_SF"/>
    <property type="match status" value="1"/>
</dbReference>
<dbReference type="Pfam" id="PF12937">
    <property type="entry name" value="F-box-like"/>
    <property type="match status" value="1"/>
</dbReference>
<gene>
    <name evidence="2" type="ORF">pkur_cds_669</name>
</gene>
<name>A0AA95EF37_9VIRU</name>
<evidence type="ECO:0000313" key="2">
    <source>
        <dbReference type="EMBL" id="WBR14843.1"/>
    </source>
</evidence>
<dbReference type="InterPro" id="IPR001810">
    <property type="entry name" value="F-box_dom"/>
</dbReference>
<sequence>MDIALPVELMCIVFDHLPPPWWVAAVRVCRWWRMCIRTSWTLRRGPLAFKRAPHIGDTLDEAVRCGHVGAATWAAEIVGADLHDTVFTAAWMGFGPARSWQEAAIEAARTGRHNVVLWMARHVASLRESPAVEVAALYGHADCLGNLLPRLPFRIMRAGWRQRIVTCAIASGNAECVDLVLADRRFDVGLSSAFPAATAMPRFVEPILSRIRADKHDAHAVRWLAAQNLRLFQASTTGGHQQRGRDADAQGRDSELPVVVTDGVTHVAPWPTMRAPIVDDFLDGGALADYGMSADRQSCRYLMRDLLTPFVSGGRPYGTLCECIEMGIPKVPLPRLALRRR</sequence>
<dbReference type="InterPro" id="IPR036047">
    <property type="entry name" value="F-box-like_dom_sf"/>
</dbReference>
<dbReference type="Proteomes" id="UP001185135">
    <property type="component" value="Segment"/>
</dbReference>
<proteinExistence type="predicted"/>
<reference evidence="2" key="1">
    <citation type="submission" date="2022-06" db="EMBL/GenBank/DDBJ databases">
        <authorList>
            <person name="Legendre M."/>
            <person name="Claverie J.-M."/>
            <person name="Alempic J.-M."/>
            <person name="Abergel C."/>
        </authorList>
    </citation>
    <scope>NUCLEOTIDE SEQUENCE</scope>
    <source>
        <strain evidence="2">Kuranda</strain>
    </source>
</reference>
<organism evidence="2 3">
    <name type="scientific">Pandoravirus kuranda</name>
    <dbReference type="NCBI Taxonomy" id="3019033"/>
    <lineage>
        <taxon>Viruses</taxon>
        <taxon>Pandoravirus</taxon>
    </lineage>
</organism>